<comment type="caution">
    <text evidence="3">The sequence shown here is derived from an EMBL/GenBank/DDBJ whole genome shotgun (WGS) entry which is preliminary data.</text>
</comment>
<sequence length="279" mass="32263">MSKREIAIELHKPSGKNFITRRVNVNGKNDLWQADLVEMIPYSKKNKGYKYILCVIDCFTKFAWAVAFKSKTGEEVTNAMSKILIDRAPKLLQLDNGKEFYNTNFDTLMNKYNIHKYSTFSIMKSFSDNVRISTQNGVCTKGYLPNWSTEIFEIIKINKTLPVTYQLQNYMDKPISSCFYSGEIHKTDHPNEYLIEKIIPMNVFGGSQASDSKKILSDIQSSNKTMQNELNNQQKEIHTIKNNAEIKRITGIFDENSLTNHKSYISDLNTPLKIIEEYY</sequence>
<feature type="coiled-coil region" evidence="1">
    <location>
        <begin position="216"/>
        <end position="243"/>
    </location>
</feature>
<organism evidence="3 4">
    <name type="scientific">Aphis craccivora</name>
    <name type="common">Cowpea aphid</name>
    <dbReference type="NCBI Taxonomy" id="307492"/>
    <lineage>
        <taxon>Eukaryota</taxon>
        <taxon>Metazoa</taxon>
        <taxon>Ecdysozoa</taxon>
        <taxon>Arthropoda</taxon>
        <taxon>Hexapoda</taxon>
        <taxon>Insecta</taxon>
        <taxon>Pterygota</taxon>
        <taxon>Neoptera</taxon>
        <taxon>Paraneoptera</taxon>
        <taxon>Hemiptera</taxon>
        <taxon>Sternorrhyncha</taxon>
        <taxon>Aphidomorpha</taxon>
        <taxon>Aphidoidea</taxon>
        <taxon>Aphididae</taxon>
        <taxon>Aphidini</taxon>
        <taxon>Aphis</taxon>
        <taxon>Aphis</taxon>
    </lineage>
</organism>
<dbReference type="InterPro" id="IPR001584">
    <property type="entry name" value="Integrase_cat-core"/>
</dbReference>
<dbReference type="Gene3D" id="3.30.420.10">
    <property type="entry name" value="Ribonuclease H-like superfamily/Ribonuclease H"/>
    <property type="match status" value="1"/>
</dbReference>
<evidence type="ECO:0000313" key="4">
    <source>
        <dbReference type="Proteomes" id="UP000478052"/>
    </source>
</evidence>
<dbReference type="Pfam" id="PF00665">
    <property type="entry name" value="rve"/>
    <property type="match status" value="1"/>
</dbReference>
<gene>
    <name evidence="3" type="ORF">FWK35_00026518</name>
</gene>
<evidence type="ECO:0000256" key="1">
    <source>
        <dbReference type="SAM" id="Coils"/>
    </source>
</evidence>
<dbReference type="PANTHER" id="PTHR46585:SF1">
    <property type="entry name" value="CHROMO DOMAIN-CONTAINING PROTEIN"/>
    <property type="match status" value="1"/>
</dbReference>
<dbReference type="InterPro" id="IPR036397">
    <property type="entry name" value="RNaseH_sf"/>
</dbReference>
<dbReference type="EMBL" id="VUJU01011556">
    <property type="protein sequence ID" value="KAF0710718.1"/>
    <property type="molecule type" value="Genomic_DNA"/>
</dbReference>
<dbReference type="PANTHER" id="PTHR46585">
    <property type="entry name" value="INTEGRASE CORE DOMAIN CONTAINING PROTEIN"/>
    <property type="match status" value="1"/>
</dbReference>
<dbReference type="AlphaFoldDB" id="A0A6G0VV17"/>
<dbReference type="PROSITE" id="PS50994">
    <property type="entry name" value="INTEGRASE"/>
    <property type="match status" value="1"/>
</dbReference>
<keyword evidence="4" id="KW-1185">Reference proteome</keyword>
<dbReference type="OrthoDB" id="6621683at2759"/>
<feature type="non-terminal residue" evidence="3">
    <location>
        <position position="279"/>
    </location>
</feature>
<protein>
    <submittedName>
        <fullName evidence="3">Integrase catalytic domain-containing protein</fullName>
    </submittedName>
</protein>
<dbReference type="Proteomes" id="UP000478052">
    <property type="component" value="Unassembled WGS sequence"/>
</dbReference>
<evidence type="ECO:0000259" key="2">
    <source>
        <dbReference type="PROSITE" id="PS50994"/>
    </source>
</evidence>
<keyword evidence="1" id="KW-0175">Coiled coil</keyword>
<dbReference type="InterPro" id="IPR012337">
    <property type="entry name" value="RNaseH-like_sf"/>
</dbReference>
<reference evidence="3 4" key="1">
    <citation type="submission" date="2019-08" db="EMBL/GenBank/DDBJ databases">
        <title>Whole genome of Aphis craccivora.</title>
        <authorList>
            <person name="Voronova N.V."/>
            <person name="Shulinski R.S."/>
            <person name="Bandarenka Y.V."/>
            <person name="Zhorov D.G."/>
            <person name="Warner D."/>
        </authorList>
    </citation>
    <scope>NUCLEOTIDE SEQUENCE [LARGE SCALE GENOMIC DNA]</scope>
    <source>
        <strain evidence="3">180601</strain>
        <tissue evidence="3">Whole Body</tissue>
    </source>
</reference>
<name>A0A6G0VV17_APHCR</name>
<accession>A0A6G0VV17</accession>
<dbReference type="GO" id="GO:0015074">
    <property type="term" value="P:DNA integration"/>
    <property type="evidence" value="ECO:0007669"/>
    <property type="project" value="InterPro"/>
</dbReference>
<dbReference type="GO" id="GO:0003676">
    <property type="term" value="F:nucleic acid binding"/>
    <property type="evidence" value="ECO:0007669"/>
    <property type="project" value="InterPro"/>
</dbReference>
<dbReference type="SUPFAM" id="SSF53098">
    <property type="entry name" value="Ribonuclease H-like"/>
    <property type="match status" value="1"/>
</dbReference>
<feature type="domain" description="Integrase catalytic" evidence="2">
    <location>
        <begin position="9"/>
        <end position="114"/>
    </location>
</feature>
<evidence type="ECO:0000313" key="3">
    <source>
        <dbReference type="EMBL" id="KAF0710718.1"/>
    </source>
</evidence>
<proteinExistence type="predicted"/>